<reference evidence="3" key="2">
    <citation type="submission" date="2015-01" db="EMBL/GenBank/DDBJ databases">
        <title>Evolutionary Origins and Diversification of the Mycorrhizal Mutualists.</title>
        <authorList>
            <consortium name="DOE Joint Genome Institute"/>
            <consortium name="Mycorrhizal Genomics Consortium"/>
            <person name="Kohler A."/>
            <person name="Kuo A."/>
            <person name="Nagy L.G."/>
            <person name="Floudas D."/>
            <person name="Copeland A."/>
            <person name="Barry K.W."/>
            <person name="Cichocki N."/>
            <person name="Veneault-Fourrey C."/>
            <person name="LaButti K."/>
            <person name="Lindquist E.A."/>
            <person name="Lipzen A."/>
            <person name="Lundell T."/>
            <person name="Morin E."/>
            <person name="Murat C."/>
            <person name="Riley R."/>
            <person name="Ohm R."/>
            <person name="Sun H."/>
            <person name="Tunlid A."/>
            <person name="Henrissat B."/>
            <person name="Grigoriev I.V."/>
            <person name="Hibbett D.S."/>
            <person name="Martin F."/>
        </authorList>
    </citation>
    <scope>NUCLEOTIDE SEQUENCE [LARGE SCALE GENOMIC DNA]</scope>
    <source>
        <strain evidence="3">LaAM-08-1</strain>
    </source>
</reference>
<proteinExistence type="predicted"/>
<dbReference type="InterPro" id="IPR013078">
    <property type="entry name" value="His_Pase_superF_clade-1"/>
</dbReference>
<name>A0A0C9XP95_9AGAR</name>
<reference evidence="2 3" key="1">
    <citation type="submission" date="2014-04" db="EMBL/GenBank/DDBJ databases">
        <authorList>
            <consortium name="DOE Joint Genome Institute"/>
            <person name="Kuo A."/>
            <person name="Kohler A."/>
            <person name="Nagy L.G."/>
            <person name="Floudas D."/>
            <person name="Copeland A."/>
            <person name="Barry K.W."/>
            <person name="Cichocki N."/>
            <person name="Veneault-Fourrey C."/>
            <person name="LaButti K."/>
            <person name="Lindquist E.A."/>
            <person name="Lipzen A."/>
            <person name="Lundell T."/>
            <person name="Morin E."/>
            <person name="Murat C."/>
            <person name="Sun H."/>
            <person name="Tunlid A."/>
            <person name="Henrissat B."/>
            <person name="Grigoriev I.V."/>
            <person name="Hibbett D.S."/>
            <person name="Martin F."/>
            <person name="Nordberg H.P."/>
            <person name="Cantor M.N."/>
            <person name="Hua S.X."/>
        </authorList>
    </citation>
    <scope>NUCLEOTIDE SEQUENCE [LARGE SCALE GENOMIC DNA]</scope>
    <source>
        <strain evidence="2 3">LaAM-08-1</strain>
    </source>
</reference>
<dbReference type="SUPFAM" id="SSF53254">
    <property type="entry name" value="Phosphoglycerate mutase-like"/>
    <property type="match status" value="1"/>
</dbReference>
<dbReference type="InterPro" id="IPR029033">
    <property type="entry name" value="His_PPase_superfam"/>
</dbReference>
<evidence type="ECO:0000256" key="1">
    <source>
        <dbReference type="SAM" id="MobiDB-lite"/>
    </source>
</evidence>
<keyword evidence="3" id="KW-1185">Reference proteome</keyword>
<gene>
    <name evidence="2" type="ORF">K443DRAFT_129525</name>
</gene>
<dbReference type="InterPro" id="IPR051710">
    <property type="entry name" value="Phosphatase_SH3-domain"/>
</dbReference>
<dbReference type="Pfam" id="PF00300">
    <property type="entry name" value="His_Phos_1"/>
    <property type="match status" value="1"/>
</dbReference>
<dbReference type="Gene3D" id="3.40.50.1240">
    <property type="entry name" value="Phosphoglycerate mutase-like"/>
    <property type="match status" value="1"/>
</dbReference>
<dbReference type="SMART" id="SM00855">
    <property type="entry name" value="PGAM"/>
    <property type="match status" value="1"/>
</dbReference>
<protein>
    <recommendedName>
        <fullName evidence="4">Phosphoglycerate mutase-like protein</fullName>
    </recommendedName>
</protein>
<dbReference type="OrthoDB" id="414418at2759"/>
<evidence type="ECO:0000313" key="3">
    <source>
        <dbReference type="Proteomes" id="UP000054477"/>
    </source>
</evidence>
<dbReference type="Proteomes" id="UP000054477">
    <property type="component" value="Unassembled WGS sequence"/>
</dbReference>
<dbReference type="HOGENOM" id="CLU_042838_0_0_1"/>
<sequence>MVEKIYIARHGFRSNWINSNWKSVTGLERDPPLTAYGETQAEELAQHFLSLPEEERPTALFSSPYYRCLQTSKPVANALDIPIYVEHGVAEWYSPATPGTGLHPRPGSAASLKEYISEIDPSWETVWYPSRKGETVEEIHNRIDGFLKLFVPAVEQKFHEQAARILIVSHAATTISLVMSLVGDRNFRFKVGCCSLSELKRRPGASNIVGGWEALKVADGKHLGAGPSREWGFKDIEVDEGRVVDDPGVSGTEDEADDPVGPQIPLHMSSNL</sequence>
<dbReference type="AlphaFoldDB" id="A0A0C9XP95"/>
<evidence type="ECO:0000313" key="2">
    <source>
        <dbReference type="EMBL" id="KIK06951.1"/>
    </source>
</evidence>
<dbReference type="EMBL" id="KN838550">
    <property type="protein sequence ID" value="KIK06951.1"/>
    <property type="molecule type" value="Genomic_DNA"/>
</dbReference>
<accession>A0A0C9XP95</accession>
<feature type="region of interest" description="Disordered" evidence="1">
    <location>
        <begin position="243"/>
        <end position="272"/>
    </location>
</feature>
<dbReference type="CDD" id="cd07067">
    <property type="entry name" value="HP_PGM_like"/>
    <property type="match status" value="1"/>
</dbReference>
<evidence type="ECO:0008006" key="4">
    <source>
        <dbReference type="Google" id="ProtNLM"/>
    </source>
</evidence>
<dbReference type="PANTHER" id="PTHR16469">
    <property type="entry name" value="UBIQUITIN-ASSOCIATED AND SH3 DOMAIN-CONTAINING BA-RELATED"/>
    <property type="match status" value="1"/>
</dbReference>
<organism evidence="2 3">
    <name type="scientific">Laccaria amethystina LaAM-08-1</name>
    <dbReference type="NCBI Taxonomy" id="1095629"/>
    <lineage>
        <taxon>Eukaryota</taxon>
        <taxon>Fungi</taxon>
        <taxon>Dikarya</taxon>
        <taxon>Basidiomycota</taxon>
        <taxon>Agaricomycotina</taxon>
        <taxon>Agaricomycetes</taxon>
        <taxon>Agaricomycetidae</taxon>
        <taxon>Agaricales</taxon>
        <taxon>Agaricineae</taxon>
        <taxon>Hydnangiaceae</taxon>
        <taxon>Laccaria</taxon>
    </lineage>
</organism>
<dbReference type="PANTHER" id="PTHR16469:SF51">
    <property type="entry name" value="TRANSCRIPTION FACTOR TAU 55 KDA SUBUNIT"/>
    <property type="match status" value="1"/>
</dbReference>
<dbReference type="STRING" id="1095629.A0A0C9XP95"/>